<comment type="function">
    <text evidence="3">Probably deamidates glutamine residues to glutamate on methyl-accepting chemotaxis receptors (MCPs), playing an important role in chemotaxis.</text>
</comment>
<dbReference type="InterPro" id="IPR038592">
    <property type="entry name" value="CheD-like_sf"/>
</dbReference>
<dbReference type="RefSeq" id="WP_092631449.1">
    <property type="nucleotide sequence ID" value="NZ_FNQT01000001.1"/>
</dbReference>
<dbReference type="GO" id="GO:0050568">
    <property type="term" value="F:protein-glutamine glutaminase activity"/>
    <property type="evidence" value="ECO:0007669"/>
    <property type="project" value="UniProtKB-UniRule"/>
</dbReference>
<evidence type="ECO:0000313" key="4">
    <source>
        <dbReference type="EMBL" id="SDZ83891.1"/>
    </source>
</evidence>
<gene>
    <name evidence="3" type="primary">cheD</name>
    <name evidence="4" type="ORF">SAMN04488065_0687</name>
</gene>
<dbReference type="OrthoDB" id="10499at2157"/>
<dbReference type="HAMAP" id="MF_01440">
    <property type="entry name" value="CheD"/>
    <property type="match status" value="1"/>
</dbReference>
<keyword evidence="2 3" id="KW-0378">Hydrolase</keyword>
<evidence type="ECO:0000256" key="2">
    <source>
        <dbReference type="ARBA" id="ARBA00022801"/>
    </source>
</evidence>
<sequence>METYGAEPTSSATQKRVGIAEFAVTDGGAVLSTSGLGSCLGVALYDERAGVAGLIHTMLPAAPEDCPNPVKYTDTGIDTLLAAMAAEGATTANVTAKLAGASAMFDFDSQEESIGDRNVAVAHEVFDQRSIPIVAEDVGGDSGRSIKFRGDTGELLIVSSGNETRL</sequence>
<dbReference type="PANTHER" id="PTHR35147">
    <property type="entry name" value="CHEMORECEPTOR GLUTAMINE DEAMIDASE CHED-RELATED"/>
    <property type="match status" value="1"/>
</dbReference>
<dbReference type="EC" id="3.5.1.44" evidence="3"/>
<dbReference type="GO" id="GO:0006935">
    <property type="term" value="P:chemotaxis"/>
    <property type="evidence" value="ECO:0007669"/>
    <property type="project" value="UniProtKB-UniRule"/>
</dbReference>
<evidence type="ECO:0000313" key="5">
    <source>
        <dbReference type="Proteomes" id="UP000236755"/>
    </source>
</evidence>
<dbReference type="Proteomes" id="UP000236755">
    <property type="component" value="Unassembled WGS sequence"/>
</dbReference>
<dbReference type="CDD" id="cd16352">
    <property type="entry name" value="CheD"/>
    <property type="match status" value="1"/>
</dbReference>
<dbReference type="PANTHER" id="PTHR35147:SF1">
    <property type="entry name" value="CHEMORECEPTOR GLUTAMINE DEAMIDASE CHED-RELATED"/>
    <property type="match status" value="1"/>
</dbReference>
<evidence type="ECO:0000256" key="1">
    <source>
        <dbReference type="ARBA" id="ARBA00022500"/>
    </source>
</evidence>
<dbReference type="EMBL" id="FNQT01000001">
    <property type="protein sequence ID" value="SDZ83891.1"/>
    <property type="molecule type" value="Genomic_DNA"/>
</dbReference>
<keyword evidence="5" id="KW-1185">Reference proteome</keyword>
<proteinExistence type="inferred from homology"/>
<reference evidence="4 5" key="1">
    <citation type="submission" date="2016-10" db="EMBL/GenBank/DDBJ databases">
        <authorList>
            <person name="de Groot N.N."/>
        </authorList>
    </citation>
    <scope>NUCLEOTIDE SEQUENCE [LARGE SCALE GENOMIC DNA]</scope>
    <source>
        <strain evidence="4 5">CGMCC 1.8712</strain>
    </source>
</reference>
<organism evidence="4 5">
    <name type="scientific">Haloplanus vescus</name>
    <dbReference type="NCBI Taxonomy" id="555874"/>
    <lineage>
        <taxon>Archaea</taxon>
        <taxon>Methanobacteriati</taxon>
        <taxon>Methanobacteriota</taxon>
        <taxon>Stenosarchaea group</taxon>
        <taxon>Halobacteria</taxon>
        <taxon>Halobacteriales</taxon>
        <taxon>Haloferacaceae</taxon>
        <taxon>Haloplanus</taxon>
    </lineage>
</organism>
<keyword evidence="1 3" id="KW-0145">Chemotaxis</keyword>
<accession>A0A1H3WAM3</accession>
<comment type="catalytic activity">
    <reaction evidence="3">
        <text>L-glutaminyl-[protein] + H2O = L-glutamyl-[protein] + NH4(+)</text>
        <dbReference type="Rhea" id="RHEA:16441"/>
        <dbReference type="Rhea" id="RHEA-COMP:10207"/>
        <dbReference type="Rhea" id="RHEA-COMP:10208"/>
        <dbReference type="ChEBI" id="CHEBI:15377"/>
        <dbReference type="ChEBI" id="CHEBI:28938"/>
        <dbReference type="ChEBI" id="CHEBI:29973"/>
        <dbReference type="ChEBI" id="CHEBI:30011"/>
        <dbReference type="EC" id="3.5.1.44"/>
    </reaction>
</comment>
<dbReference type="Gene3D" id="3.30.1330.200">
    <property type="match status" value="1"/>
</dbReference>
<dbReference type="SUPFAM" id="SSF64438">
    <property type="entry name" value="CNF1/YfiH-like putative cysteine hydrolases"/>
    <property type="match status" value="1"/>
</dbReference>
<dbReference type="AlphaFoldDB" id="A0A1H3WAM3"/>
<comment type="similarity">
    <text evidence="3">Belongs to the CheD family.</text>
</comment>
<evidence type="ECO:0000256" key="3">
    <source>
        <dbReference type="HAMAP-Rule" id="MF_01440"/>
    </source>
</evidence>
<dbReference type="Pfam" id="PF03975">
    <property type="entry name" value="CheD"/>
    <property type="match status" value="1"/>
</dbReference>
<name>A0A1H3WAM3_9EURY</name>
<dbReference type="STRING" id="555874.SAMN04488065_0687"/>
<protein>
    <recommendedName>
        <fullName evidence="3">Probable chemoreceptor glutamine deamidase CheD</fullName>
        <ecNumber evidence="3">3.5.1.44</ecNumber>
    </recommendedName>
</protein>
<dbReference type="InterPro" id="IPR005659">
    <property type="entry name" value="Chemorcpt_Glu_NH3ase_CheD"/>
</dbReference>
<dbReference type="InterPro" id="IPR011324">
    <property type="entry name" value="Cytotoxic_necrot_fac-like_cat"/>
</dbReference>